<dbReference type="SUPFAM" id="SSF63829">
    <property type="entry name" value="Calcium-dependent phosphotriesterase"/>
    <property type="match status" value="1"/>
</dbReference>
<gene>
    <name evidence="1" type="ORF">METZ01_LOCUS184360</name>
</gene>
<dbReference type="PANTHER" id="PTHR35580:SF1">
    <property type="entry name" value="PHYTASE-LIKE DOMAIN-CONTAINING PROTEIN"/>
    <property type="match status" value="1"/>
</dbReference>
<dbReference type="PROSITE" id="PS51257">
    <property type="entry name" value="PROKAR_LIPOPROTEIN"/>
    <property type="match status" value="1"/>
</dbReference>
<dbReference type="PANTHER" id="PTHR35580">
    <property type="entry name" value="CELL SURFACE GLYCOPROTEIN (S-LAYER PROTEIN)-LIKE PROTEIN"/>
    <property type="match status" value="1"/>
</dbReference>
<dbReference type="InterPro" id="IPR011042">
    <property type="entry name" value="6-blade_b-propeller_TolB-like"/>
</dbReference>
<dbReference type="InterPro" id="IPR052918">
    <property type="entry name" value="Motility_Chemotaxis_Reg"/>
</dbReference>
<reference evidence="1" key="1">
    <citation type="submission" date="2018-05" db="EMBL/GenBank/DDBJ databases">
        <authorList>
            <person name="Lanie J.A."/>
            <person name="Ng W.-L."/>
            <person name="Kazmierczak K.M."/>
            <person name="Andrzejewski T.M."/>
            <person name="Davidsen T.M."/>
            <person name="Wayne K.J."/>
            <person name="Tettelin H."/>
            <person name="Glass J.I."/>
            <person name="Rusch D."/>
            <person name="Podicherti R."/>
            <person name="Tsui H.-C.T."/>
            <person name="Winkler M.E."/>
        </authorList>
    </citation>
    <scope>NUCLEOTIDE SEQUENCE</scope>
</reference>
<dbReference type="Pfam" id="PF06739">
    <property type="entry name" value="SBBP"/>
    <property type="match status" value="7"/>
</dbReference>
<dbReference type="EMBL" id="UINC01036877">
    <property type="protein sequence ID" value="SVB31506.1"/>
    <property type="molecule type" value="Genomic_DNA"/>
</dbReference>
<accession>A0A382CZ59</accession>
<evidence type="ECO:0000313" key="1">
    <source>
        <dbReference type="EMBL" id="SVB31506.1"/>
    </source>
</evidence>
<evidence type="ECO:0008006" key="2">
    <source>
        <dbReference type="Google" id="ProtNLM"/>
    </source>
</evidence>
<proteinExistence type="predicted"/>
<protein>
    <recommendedName>
        <fullName evidence="2">Bulb-type lectin domain-containing protein</fullName>
    </recommendedName>
</protein>
<sequence>MKKILFLFLSTFISLTIISCGSSDDGSTSTGNTTTSLWTKQLGTSSSDGGSGVTTDSSGNIYVTGYTLGGLDGNTNSGSYDMFLVKYNSSGTKQWTKQLGSSGWDWGNGVTTDSSGNIYVTGYTNGGLDGNTNSGYGDIFLVKYNSSGTKQWTKQLGTSSSDSGNGVTTDSSGNIYVTGYTLGGLDGNTNSGSYDMFLVKYNSSGTKQWTKQLGTSKGDYGRSVTTDSSDNIYLTGSTWGGLDGNTNLADNDIFLVKYNSSGTRQWTKQLGTTYTDYGLGVITDSSGNIYVTGEIGAELDGNTYLGNFDIFLVKYNSSGTKQWTKQLGTSSSDSGNGVTTDSSGNIYVTGSTGGGLDGNTNYGNDCSVPPGFWNSINNCSDIFLVKYNSSGTKQWTKQLGTSSGDYGNDVTTDSSGNIYVTGYTNGGLDGNTNSGSYDIFIVKYNSSGIKQ</sequence>
<organism evidence="1">
    <name type="scientific">marine metagenome</name>
    <dbReference type="NCBI Taxonomy" id="408172"/>
    <lineage>
        <taxon>unclassified sequences</taxon>
        <taxon>metagenomes</taxon>
        <taxon>ecological metagenomes</taxon>
    </lineage>
</organism>
<dbReference type="Gene3D" id="2.120.10.30">
    <property type="entry name" value="TolB, C-terminal domain"/>
    <property type="match status" value="2"/>
</dbReference>
<dbReference type="InterPro" id="IPR010620">
    <property type="entry name" value="SBBP_repeat"/>
</dbReference>
<name>A0A382CZ59_9ZZZZ</name>
<dbReference type="AlphaFoldDB" id="A0A382CZ59"/>